<gene>
    <name evidence="3" type="ORF">WDJ61_13880</name>
</gene>
<keyword evidence="2" id="KW-0472">Membrane</keyword>
<keyword evidence="2" id="KW-0812">Transmembrane</keyword>
<organism evidence="3 4">
    <name type="scientific">Bacillus kandeliae</name>
    <dbReference type="NCBI Taxonomy" id="3129297"/>
    <lineage>
        <taxon>Bacteria</taxon>
        <taxon>Bacillati</taxon>
        <taxon>Bacillota</taxon>
        <taxon>Bacilli</taxon>
        <taxon>Bacillales</taxon>
        <taxon>Bacillaceae</taxon>
        <taxon>Bacillus</taxon>
    </lineage>
</organism>
<evidence type="ECO:0000313" key="4">
    <source>
        <dbReference type="Proteomes" id="UP001387364"/>
    </source>
</evidence>
<keyword evidence="4" id="KW-1185">Reference proteome</keyword>
<reference evidence="3 4" key="1">
    <citation type="submission" date="2024-02" db="EMBL/GenBank/DDBJ databases">
        <title>Seven novel Bacillus-like species.</title>
        <authorList>
            <person name="Liu G."/>
        </authorList>
    </citation>
    <scope>NUCLEOTIDE SEQUENCE [LARGE SCALE GENOMIC DNA]</scope>
    <source>
        <strain evidence="3 4">FJAT-52991</strain>
    </source>
</reference>
<dbReference type="Pfam" id="PF12732">
    <property type="entry name" value="YtxH"/>
    <property type="match status" value="1"/>
</dbReference>
<dbReference type="EMBL" id="CP147404">
    <property type="protein sequence ID" value="WXB92336.1"/>
    <property type="molecule type" value="Genomic_DNA"/>
</dbReference>
<accession>A0ABZ2N3R4</accession>
<name>A0ABZ2N3R4_9BACI</name>
<feature type="compositionally biased region" description="Basic and acidic residues" evidence="1">
    <location>
        <begin position="149"/>
        <end position="163"/>
    </location>
</feature>
<dbReference type="InterPro" id="IPR052928">
    <property type="entry name" value="Desiccation-related_membrane"/>
</dbReference>
<sequence length="177" mass="19407">MKKNNPNYENYEANPNYDDGSMNTKDFLIGALIGGMVGAATALFLAPKSGKELREDINLQAGSLKERASDWTDIARVKGYDIAVEVKDKTANLTKIVQEQSNVMMEKVKTLSPALNDVEVEVEVEIGVEEAKKPQEALQETAATITEKLEETKKAFDDTEKTVHQSASADNKNKAGQ</sequence>
<dbReference type="InterPro" id="IPR024623">
    <property type="entry name" value="YtxH"/>
</dbReference>
<evidence type="ECO:0000313" key="3">
    <source>
        <dbReference type="EMBL" id="WXB92336.1"/>
    </source>
</evidence>
<keyword evidence="2" id="KW-1133">Transmembrane helix</keyword>
<feature type="region of interest" description="Disordered" evidence="1">
    <location>
        <begin position="149"/>
        <end position="177"/>
    </location>
</feature>
<proteinExistence type="predicted"/>
<dbReference type="PANTHER" id="PTHR35792:SF1">
    <property type="entry name" value="SLL0268 PROTEIN"/>
    <property type="match status" value="1"/>
</dbReference>
<feature type="transmembrane region" description="Helical" evidence="2">
    <location>
        <begin position="27"/>
        <end position="46"/>
    </location>
</feature>
<dbReference type="RefSeq" id="WP_338750729.1">
    <property type="nucleotide sequence ID" value="NZ_CP147404.1"/>
</dbReference>
<protein>
    <submittedName>
        <fullName evidence="3">YtxH domain-containing protein</fullName>
    </submittedName>
</protein>
<dbReference type="Proteomes" id="UP001387364">
    <property type="component" value="Chromosome"/>
</dbReference>
<feature type="compositionally biased region" description="Polar residues" evidence="1">
    <location>
        <begin position="164"/>
        <end position="177"/>
    </location>
</feature>
<evidence type="ECO:0000256" key="1">
    <source>
        <dbReference type="SAM" id="MobiDB-lite"/>
    </source>
</evidence>
<evidence type="ECO:0000256" key="2">
    <source>
        <dbReference type="SAM" id="Phobius"/>
    </source>
</evidence>
<dbReference type="PANTHER" id="PTHR35792">
    <property type="entry name" value="GENERAL STRESS PROTEIN"/>
    <property type="match status" value="1"/>
</dbReference>